<dbReference type="Gene3D" id="2.60.120.260">
    <property type="entry name" value="Galactose-binding domain-like"/>
    <property type="match status" value="2"/>
</dbReference>
<evidence type="ECO:0000313" key="3">
    <source>
        <dbReference type="EMBL" id="GBG10338.1"/>
    </source>
</evidence>
<proteinExistence type="predicted"/>
<dbReference type="InterPro" id="IPR054470">
    <property type="entry name" value="FIMAH_dom"/>
</dbReference>
<accession>A0A2R5EZ35</accession>
<dbReference type="InterPro" id="IPR013783">
    <property type="entry name" value="Ig-like_fold"/>
</dbReference>
<evidence type="ECO:0000256" key="1">
    <source>
        <dbReference type="ARBA" id="ARBA00022801"/>
    </source>
</evidence>
<dbReference type="PANTHER" id="PTHR47406:SF2">
    <property type="entry name" value="ALPHA GLUCURONIDASE N-TERMINAL DOMAIN-CONTAINING PROTEIN"/>
    <property type="match status" value="1"/>
</dbReference>
<feature type="domain" description="BIG2" evidence="2">
    <location>
        <begin position="920"/>
        <end position="1003"/>
    </location>
</feature>
<protein>
    <recommendedName>
        <fullName evidence="2">BIG2 domain-containing protein</fullName>
    </recommendedName>
</protein>
<dbReference type="SUPFAM" id="SSF49373">
    <property type="entry name" value="Invasin/intimin cell-adhesion fragments"/>
    <property type="match status" value="2"/>
</dbReference>
<dbReference type="EMBL" id="BDQX01000315">
    <property type="protein sequence ID" value="GBG10338.1"/>
    <property type="molecule type" value="Genomic_DNA"/>
</dbReference>
<evidence type="ECO:0000313" key="4">
    <source>
        <dbReference type="Proteomes" id="UP000245202"/>
    </source>
</evidence>
<organism evidence="3 4">
    <name type="scientific">Paenibacillus agaridevorans</name>
    <dbReference type="NCBI Taxonomy" id="171404"/>
    <lineage>
        <taxon>Bacteria</taxon>
        <taxon>Bacillati</taxon>
        <taxon>Bacillota</taxon>
        <taxon>Bacilli</taxon>
        <taxon>Bacillales</taxon>
        <taxon>Paenibacillaceae</taxon>
        <taxon>Paenibacillus</taxon>
    </lineage>
</organism>
<dbReference type="Pfam" id="PF08329">
    <property type="entry name" value="ChitinaseA_N"/>
    <property type="match status" value="1"/>
</dbReference>
<dbReference type="Proteomes" id="UP000245202">
    <property type="component" value="Unassembled WGS sequence"/>
</dbReference>
<dbReference type="Pfam" id="PF16126">
    <property type="entry name" value="DUF4838"/>
    <property type="match status" value="1"/>
</dbReference>
<dbReference type="InterPro" id="IPR013540">
    <property type="entry name" value="ChitinaseA_N"/>
</dbReference>
<dbReference type="GO" id="GO:0004568">
    <property type="term" value="F:chitinase activity"/>
    <property type="evidence" value="ECO:0007669"/>
    <property type="project" value="InterPro"/>
</dbReference>
<dbReference type="Pfam" id="PF02018">
    <property type="entry name" value="CBM_4_9"/>
    <property type="match status" value="1"/>
</dbReference>
<reference evidence="3 4" key="1">
    <citation type="submission" date="2017-08" db="EMBL/GenBank/DDBJ databases">
        <title>Substantial Increase in Enzyme Production by Combined Drug-Resistance Mutations in Paenibacillus agaridevorans.</title>
        <authorList>
            <person name="Tanaka Y."/>
            <person name="Funane K."/>
            <person name="Hosaka T."/>
            <person name="Shiwa Y."/>
            <person name="Fujita N."/>
            <person name="Miyazaki T."/>
            <person name="Yoshikawa H."/>
            <person name="Murakami K."/>
            <person name="Kasahara K."/>
            <person name="Inaoka T."/>
            <person name="Hiraga Y."/>
            <person name="Ochi K."/>
        </authorList>
    </citation>
    <scope>NUCLEOTIDE SEQUENCE [LARGE SCALE GENOMIC DNA]</scope>
    <source>
        <strain evidence="3 4">T-3040</strain>
    </source>
</reference>
<dbReference type="PANTHER" id="PTHR47406">
    <property type="entry name" value="COAGULATION FACTOR 5/8 TYPE, C-TERMINAL"/>
    <property type="match status" value="1"/>
</dbReference>
<dbReference type="Gene3D" id="2.60.40.10">
    <property type="entry name" value="Immunoglobulins"/>
    <property type="match status" value="2"/>
</dbReference>
<dbReference type="SMART" id="SM00635">
    <property type="entry name" value="BID_2"/>
    <property type="match status" value="2"/>
</dbReference>
<sequence>MIHGWQPCFTVPGTVDVAVQRINAYFDRNPEATSYSLAVNDKQGYCEDVPGHPDRPDRINSYGRTHMSEIYYKWVNDVVERVLVEHPDKWFGVYAYDQVAEPPQFELNERVIPVITKDRLAWMDDEVRQKEQDLMDQWGEVASQLGWYDYMLSYHYPLPRVYPHLLADLYEYAEENNVLVHHWDMHPVLGDGPQPWIIAKLQWNRDQDVDELLEHWYERAVGEEAAADLKEYFEIWETFWYEKAVNSGWFQISKDYIYLSFNENGYLALAKDEIRRSRELLDSVLAKAETEQQKLRAEQLLHQFEYYEISVLSYPGKIDMPTTEQEALDILDELEQTLEFRLNVVQRRNELLAEYEEIPALRYPATPVGESWSGWNAYEFWNLVKYIEQYEPEGGMITNALQSLLQSYETPKLREFSRLLLALDSVTSLSMNPSFTWGGTRPDSWNIWNPHQSAQITRVTDEQGNSSMRFENTQAGGVYQTIPVTPGLLASSVRYYTPEGSESGGTLQIVIEAYNTAGKKLVYRSDRVAFADTAGTWATVNFLEELPEHFNGGDLTSILINTQVSNTEDVVVHLDDVVVYQSASSVGDLRPLVDRLAEEEEVLASALLQHLDLAEGHYDQNELASYIQQLAQFLALLEQRMEEGGPNELVDVLYNDGNKILNQSLAVQLDSKDIRVSVRGAHPIAVTLHNKETQPLELSLEGIVPEGMQLAFNNPIQIPAGEKITVAGNLTITPGLEEDRYDAALTVNIGGVLVKAFDFQVDYTSNLIGNPGFENGMPDNPAIPTEWRISSNDVGRVDDKAHDGNYSFKFVPGSAVKQSRSNDVAVIPGKTYLLSGWIYSPSGDVDFGLRETNNAGATISYKWASGIQGVADWVYYEMELTPRSQTEILQVYVRIPANAGSPIWFDDIRLEIVSEEEEPTLQSIQIVGALASMEVNETVQLQVTAAYSDDSSEEVTAADGVAYTSSNPEVAEVSASGVVTAKTSGTTTITATYEGMTASYELVVSNTNEGPQLLRLELSGLDLSAPAGGSGQITVHAIYSDGTDENVSTEVVYSSSDHTVAEVLFDGIVLYKTAGTAVISAAYGTHTAEAVLVEVIGTAASNAAPGKPTLVDNNGHDTGLRDGDYTITMNMWWGNNGVVYRLYENDVLIETKLLSDQSPGVQTTATAISGRANGIYVYRSELINGFGVTTSNILTITVTDAAPGVPVLSDDNWDGDGNYKITMNMWWGTNGTAYRLYENGVLIDEQSLVAATPGAQIAQTQINGRPAGTYEYRVELVNDAGVTSSAIRSVTVRNT</sequence>
<dbReference type="InterPro" id="IPR014756">
    <property type="entry name" value="Ig_E-set"/>
</dbReference>
<evidence type="ECO:0000259" key="2">
    <source>
        <dbReference type="SMART" id="SM00635"/>
    </source>
</evidence>
<name>A0A2R5EZ35_9BACL</name>
<dbReference type="Pfam" id="PF02368">
    <property type="entry name" value="Big_2"/>
    <property type="match status" value="1"/>
</dbReference>
<dbReference type="InterPro" id="IPR008979">
    <property type="entry name" value="Galactose-bd-like_sf"/>
</dbReference>
<dbReference type="InterPro" id="IPR003343">
    <property type="entry name" value="Big_2"/>
</dbReference>
<keyword evidence="4" id="KW-1185">Reference proteome</keyword>
<gene>
    <name evidence="3" type="ORF">PAT3040_05067</name>
</gene>
<feature type="domain" description="BIG2" evidence="2">
    <location>
        <begin position="1017"/>
        <end position="1093"/>
    </location>
</feature>
<dbReference type="Pfam" id="PF22888">
    <property type="entry name" value="FIMAH"/>
    <property type="match status" value="1"/>
</dbReference>
<dbReference type="SUPFAM" id="SSF81296">
    <property type="entry name" value="E set domains"/>
    <property type="match status" value="2"/>
</dbReference>
<comment type="caution">
    <text evidence="3">The sequence shown here is derived from an EMBL/GenBank/DDBJ whole genome shotgun (WGS) entry which is preliminary data.</text>
</comment>
<keyword evidence="1" id="KW-0378">Hydrolase</keyword>
<dbReference type="InterPro" id="IPR003305">
    <property type="entry name" value="CenC_carb-bd"/>
</dbReference>
<dbReference type="InterPro" id="IPR032287">
    <property type="entry name" value="DUF4838"/>
</dbReference>
<dbReference type="InterPro" id="IPR008964">
    <property type="entry name" value="Invasin/intimin_cell_adhesion"/>
</dbReference>
<dbReference type="GO" id="GO:0006032">
    <property type="term" value="P:chitin catabolic process"/>
    <property type="evidence" value="ECO:0007669"/>
    <property type="project" value="InterPro"/>
</dbReference>
<dbReference type="Gene3D" id="2.60.40.1080">
    <property type="match status" value="2"/>
</dbReference>
<dbReference type="SUPFAM" id="SSF49785">
    <property type="entry name" value="Galactose-binding domain-like"/>
    <property type="match status" value="1"/>
</dbReference>